<organism evidence="2 3">
    <name type="scientific">Phreatobacter cathodiphilus</name>
    <dbReference type="NCBI Taxonomy" id="1868589"/>
    <lineage>
        <taxon>Bacteria</taxon>
        <taxon>Pseudomonadati</taxon>
        <taxon>Pseudomonadota</taxon>
        <taxon>Alphaproteobacteria</taxon>
        <taxon>Hyphomicrobiales</taxon>
        <taxon>Phreatobacteraceae</taxon>
        <taxon>Phreatobacter</taxon>
    </lineage>
</organism>
<dbReference type="AlphaFoldDB" id="A0A2S0NAT1"/>
<name>A0A2S0NAT1_9HYPH</name>
<dbReference type="KEGG" id="phr:C6569_09520"/>
<proteinExistence type="predicted"/>
<gene>
    <name evidence="2" type="ORF">C6569_09520</name>
</gene>
<dbReference type="Proteomes" id="UP000237889">
    <property type="component" value="Chromosome"/>
</dbReference>
<keyword evidence="3" id="KW-1185">Reference proteome</keyword>
<reference evidence="2 3" key="1">
    <citation type="submission" date="2018-03" db="EMBL/GenBank/DDBJ databases">
        <title>Genome sequencing of Phreatobacter sp.</title>
        <authorList>
            <person name="Kim S.-J."/>
            <person name="Heo J."/>
            <person name="Kwon S.-W."/>
        </authorList>
    </citation>
    <scope>NUCLEOTIDE SEQUENCE [LARGE SCALE GENOMIC DNA]</scope>
    <source>
        <strain evidence="2 3">S-12</strain>
    </source>
</reference>
<evidence type="ECO:0000256" key="1">
    <source>
        <dbReference type="SAM" id="MobiDB-lite"/>
    </source>
</evidence>
<dbReference type="EMBL" id="CP027668">
    <property type="protein sequence ID" value="AVO45279.1"/>
    <property type="molecule type" value="Genomic_DNA"/>
</dbReference>
<protein>
    <submittedName>
        <fullName evidence="2">Uncharacterized protein</fullName>
    </submittedName>
</protein>
<feature type="region of interest" description="Disordered" evidence="1">
    <location>
        <begin position="1"/>
        <end position="23"/>
    </location>
</feature>
<evidence type="ECO:0000313" key="2">
    <source>
        <dbReference type="EMBL" id="AVO45279.1"/>
    </source>
</evidence>
<feature type="compositionally biased region" description="Basic and acidic residues" evidence="1">
    <location>
        <begin position="10"/>
        <end position="21"/>
    </location>
</feature>
<sequence length="688" mass="73987">MHQAATGVEPLRHRTETKRGDLPAMSRPAFLRAAMAVLLLLTAPAARAFESGRPFLDMLDPPVLAALEGRGFGFGAALGEKGDASNAALQAASPAWRQLTQTVSSDIGELRRAMEATGRRLYEVTDGNVGRVFETAWLTSPTARFGLAGVVLRLDRQDFADPARREATCGEVRLVYRLAYRFQRGGRVYASRMPFSINVVHDLPRPPDGCGVLARRFRVPEGRAGAEARAAWLAEGPLAGARGLPRQIEINAQIVRFPSGMETTFGGQAAYLMRVFSVEGEGGVRLVEKGLENTPDVARLQGDAVLRADLARFLAEQAVAVDGGVHLLPERFLATRALSYSTYGSARLANRPYAQIFGAAGEAFSGLDFAGMTTAASPAGFIERLDAGTCQGCHQSGATAGFHLIGEDERTMAPVNRVLVGYSPHFFAERPRRAAYAEALAEDRAPNRYRPLPLSPPARWEGEGVPAFLPAGLGQACLPASQRRHIAAGFACEGRAACSELAQTAAVGVAYGQCVLNEKRDEFSGQACLTGRITTTDPARPWLDRFAVTGQINSRAARINARDHTCRPPVGGAPAGLAYRQCDETDRRFAAFRPGQAPPNEICGFAGGRAFDICVATNDFANCLGGSIVRGMRATCSAERLCREDFMCQALPADLPEVGRVAGLGYCSPTYFLFQMRLDGHPDPRRRS</sequence>
<evidence type="ECO:0000313" key="3">
    <source>
        <dbReference type="Proteomes" id="UP000237889"/>
    </source>
</evidence>
<accession>A0A2S0NAT1</accession>